<keyword evidence="2" id="KW-1185">Reference proteome</keyword>
<dbReference type="Proteomes" id="UP000521943">
    <property type="component" value="Unassembled WGS sequence"/>
</dbReference>
<dbReference type="EMBL" id="JACGCI010000077">
    <property type="protein sequence ID" value="KAF6747844.1"/>
    <property type="molecule type" value="Genomic_DNA"/>
</dbReference>
<proteinExistence type="predicted"/>
<protein>
    <submittedName>
        <fullName evidence="1">Uncharacterized protein</fullName>
    </submittedName>
</protein>
<gene>
    <name evidence="1" type="ORF">DFP72DRAFT_586506</name>
</gene>
<dbReference type="AlphaFoldDB" id="A0A8H6LZK5"/>
<evidence type="ECO:0000313" key="1">
    <source>
        <dbReference type="EMBL" id="KAF6747844.1"/>
    </source>
</evidence>
<organism evidence="1 2">
    <name type="scientific">Ephemerocybe angulata</name>
    <dbReference type="NCBI Taxonomy" id="980116"/>
    <lineage>
        <taxon>Eukaryota</taxon>
        <taxon>Fungi</taxon>
        <taxon>Dikarya</taxon>
        <taxon>Basidiomycota</taxon>
        <taxon>Agaricomycotina</taxon>
        <taxon>Agaricomycetes</taxon>
        <taxon>Agaricomycetidae</taxon>
        <taxon>Agaricales</taxon>
        <taxon>Agaricineae</taxon>
        <taxon>Psathyrellaceae</taxon>
        <taxon>Ephemerocybe</taxon>
    </lineage>
</organism>
<accession>A0A8H6LZK5</accession>
<dbReference type="OrthoDB" id="2961306at2759"/>
<reference evidence="1 2" key="1">
    <citation type="submission" date="2020-07" db="EMBL/GenBank/DDBJ databases">
        <title>Comparative genomics of pyrophilous fungi reveals a link between fire events and developmental genes.</title>
        <authorList>
            <consortium name="DOE Joint Genome Institute"/>
            <person name="Steindorff A.S."/>
            <person name="Carver A."/>
            <person name="Calhoun S."/>
            <person name="Stillman K."/>
            <person name="Liu H."/>
            <person name="Lipzen A."/>
            <person name="Pangilinan J."/>
            <person name="Labutti K."/>
            <person name="Bruns T.D."/>
            <person name="Grigoriev I.V."/>
        </authorList>
    </citation>
    <scope>NUCLEOTIDE SEQUENCE [LARGE SCALE GENOMIC DNA]</scope>
    <source>
        <strain evidence="1 2">CBS 144469</strain>
    </source>
</reference>
<evidence type="ECO:0000313" key="2">
    <source>
        <dbReference type="Proteomes" id="UP000521943"/>
    </source>
</evidence>
<comment type="caution">
    <text evidence="1">The sequence shown here is derived from an EMBL/GenBank/DDBJ whole genome shotgun (WGS) entry which is preliminary data.</text>
</comment>
<sequence length="208" mass="22297">MRRRDAEQQRDPSRILLSTQAIPHSSLITMKLPFAAFTTLAIASTVAAVDICTYTQRNCITGAAFGCCSNVPIGACCFWTQNILGWSVRFRNMTGNWLGTTSPDQNCGVQAAVTGASAGATTACVSVATTSTTNWFSARWSLNGTVVAPGPTTRSSLELAECRLPDVLGFTWANRNYRINVPGGQYDEVAQLLEVGDFEALTRFGKGA</sequence>
<name>A0A8H6LZK5_9AGAR</name>